<proteinExistence type="predicted"/>
<keyword evidence="3" id="KW-1185">Reference proteome</keyword>
<keyword evidence="1" id="KW-0812">Transmembrane</keyword>
<accession>A0ABS9YYA1</accession>
<reference evidence="2" key="1">
    <citation type="journal article" date="2022" name="ISME J.">
        <title>Identification of active gaseous-alkane degraders at natural gas seeps.</title>
        <authorList>
            <person name="Farhan Ul Haque M."/>
            <person name="Hernandez M."/>
            <person name="Crombie A.T."/>
            <person name="Murrell J.C."/>
        </authorList>
    </citation>
    <scope>NUCLEOTIDE SEQUENCE</scope>
    <source>
        <strain evidence="2">ANDR5</strain>
    </source>
</reference>
<keyword evidence="1" id="KW-1133">Transmembrane helix</keyword>
<gene>
    <name evidence="2" type="ORF">K9U37_15515</name>
</gene>
<feature type="transmembrane region" description="Helical" evidence="1">
    <location>
        <begin position="34"/>
        <end position="65"/>
    </location>
</feature>
<evidence type="ECO:0000256" key="1">
    <source>
        <dbReference type="SAM" id="Phobius"/>
    </source>
</evidence>
<name>A0ABS9YYA1_9MYCO</name>
<sequence>MASVRDATNVRWTVRRVWWPFGTLLLDLPEWGGLFAIGMLLTLPLVVIWPFWVLAHFLGAPWTLVVRRQGKEIRREKVKGWYESRQRMAGILDEARRQGSPEAESGATVY</sequence>
<dbReference type="Proteomes" id="UP001139068">
    <property type="component" value="Unassembled WGS sequence"/>
</dbReference>
<keyword evidence="1" id="KW-0472">Membrane</keyword>
<dbReference type="RefSeq" id="WP_243072430.1">
    <property type="nucleotide sequence ID" value="NZ_JAIVFL010000001.1"/>
</dbReference>
<evidence type="ECO:0000313" key="2">
    <source>
        <dbReference type="EMBL" id="MCI4676211.1"/>
    </source>
</evidence>
<dbReference type="EMBL" id="JAIVFL010000001">
    <property type="protein sequence ID" value="MCI4676211.1"/>
    <property type="molecule type" value="Genomic_DNA"/>
</dbReference>
<evidence type="ECO:0000313" key="3">
    <source>
        <dbReference type="Proteomes" id="UP001139068"/>
    </source>
</evidence>
<organism evidence="2 3">
    <name type="scientific">Candidatus Mycolicibacterium alkanivorans</name>
    <dbReference type="NCBI Taxonomy" id="2954114"/>
    <lineage>
        <taxon>Bacteria</taxon>
        <taxon>Bacillati</taxon>
        <taxon>Actinomycetota</taxon>
        <taxon>Actinomycetes</taxon>
        <taxon>Mycobacteriales</taxon>
        <taxon>Mycobacteriaceae</taxon>
        <taxon>Mycolicibacterium</taxon>
    </lineage>
</organism>
<comment type="caution">
    <text evidence="2">The sequence shown here is derived from an EMBL/GenBank/DDBJ whole genome shotgun (WGS) entry which is preliminary data.</text>
</comment>
<protein>
    <submittedName>
        <fullName evidence="2">Uncharacterized protein</fullName>
    </submittedName>
</protein>